<dbReference type="AlphaFoldDB" id="A0AAV6UXL0"/>
<evidence type="ECO:0000313" key="1">
    <source>
        <dbReference type="EMBL" id="KAG8188533.1"/>
    </source>
</evidence>
<gene>
    <name evidence="1" type="ORF">JTE90_004766</name>
</gene>
<dbReference type="EMBL" id="JAFNEN010000237">
    <property type="protein sequence ID" value="KAG8188533.1"/>
    <property type="molecule type" value="Genomic_DNA"/>
</dbReference>
<reference evidence="1 2" key="1">
    <citation type="journal article" date="2022" name="Nat. Ecol. Evol.">
        <title>A masculinizing supergene underlies an exaggerated male reproductive morph in a spider.</title>
        <authorList>
            <person name="Hendrickx F."/>
            <person name="De Corte Z."/>
            <person name="Sonet G."/>
            <person name="Van Belleghem S.M."/>
            <person name="Kostlbacher S."/>
            <person name="Vangestel C."/>
        </authorList>
    </citation>
    <scope>NUCLEOTIDE SEQUENCE [LARGE SCALE GENOMIC DNA]</scope>
    <source>
        <strain evidence="1">W744_W776</strain>
    </source>
</reference>
<name>A0AAV6UXL0_9ARAC</name>
<keyword evidence="2" id="KW-1185">Reference proteome</keyword>
<accession>A0AAV6UXL0</accession>
<dbReference type="Proteomes" id="UP000827092">
    <property type="component" value="Unassembled WGS sequence"/>
</dbReference>
<organism evidence="1 2">
    <name type="scientific">Oedothorax gibbosus</name>
    <dbReference type="NCBI Taxonomy" id="931172"/>
    <lineage>
        <taxon>Eukaryota</taxon>
        <taxon>Metazoa</taxon>
        <taxon>Ecdysozoa</taxon>
        <taxon>Arthropoda</taxon>
        <taxon>Chelicerata</taxon>
        <taxon>Arachnida</taxon>
        <taxon>Araneae</taxon>
        <taxon>Araneomorphae</taxon>
        <taxon>Entelegynae</taxon>
        <taxon>Araneoidea</taxon>
        <taxon>Linyphiidae</taxon>
        <taxon>Erigoninae</taxon>
        <taxon>Oedothorax</taxon>
    </lineage>
</organism>
<evidence type="ECO:0000313" key="2">
    <source>
        <dbReference type="Proteomes" id="UP000827092"/>
    </source>
</evidence>
<proteinExistence type="predicted"/>
<comment type="caution">
    <text evidence="1">The sequence shown here is derived from an EMBL/GenBank/DDBJ whole genome shotgun (WGS) entry which is preliminary data.</text>
</comment>
<evidence type="ECO:0008006" key="3">
    <source>
        <dbReference type="Google" id="ProtNLM"/>
    </source>
</evidence>
<sequence length="108" mass="12581">MHIPPPPHDKDVAEFQTCRLQKPLKIDGTALERRYNTQSADSKGLRQREWLLFIDEDPFLMIFINRIDADASFSTSTQLTRHRLLGITTTLKVPTLRGVRPREWLYCS</sequence>
<protein>
    <recommendedName>
        <fullName evidence="3">Transposase</fullName>
    </recommendedName>
</protein>